<dbReference type="Proteomes" id="UP000542125">
    <property type="component" value="Unassembled WGS sequence"/>
</dbReference>
<evidence type="ECO:0000256" key="4">
    <source>
        <dbReference type="PROSITE-ProRule" id="PRU00335"/>
    </source>
</evidence>
<dbReference type="RefSeq" id="WP_179589407.1">
    <property type="nucleotide sequence ID" value="NZ_JACBYR010000002.1"/>
</dbReference>
<dbReference type="GO" id="GO:0003700">
    <property type="term" value="F:DNA-binding transcription factor activity"/>
    <property type="evidence" value="ECO:0007669"/>
    <property type="project" value="TreeGrafter"/>
</dbReference>
<dbReference type="SUPFAM" id="SSF46689">
    <property type="entry name" value="Homeodomain-like"/>
    <property type="match status" value="1"/>
</dbReference>
<dbReference type="InterPro" id="IPR001647">
    <property type="entry name" value="HTH_TetR"/>
</dbReference>
<keyword evidence="7" id="KW-1185">Reference proteome</keyword>
<keyword evidence="1" id="KW-0805">Transcription regulation</keyword>
<evidence type="ECO:0000313" key="6">
    <source>
        <dbReference type="EMBL" id="NYE85459.1"/>
    </source>
</evidence>
<evidence type="ECO:0000256" key="1">
    <source>
        <dbReference type="ARBA" id="ARBA00023015"/>
    </source>
</evidence>
<keyword evidence="3" id="KW-0804">Transcription</keyword>
<evidence type="ECO:0000313" key="7">
    <source>
        <dbReference type="Proteomes" id="UP000542125"/>
    </source>
</evidence>
<comment type="caution">
    <text evidence="6">The sequence shown here is derived from an EMBL/GenBank/DDBJ whole genome shotgun (WGS) entry which is preliminary data.</text>
</comment>
<feature type="DNA-binding region" description="H-T-H motif" evidence="4">
    <location>
        <begin position="47"/>
        <end position="66"/>
    </location>
</feature>
<dbReference type="EMBL" id="JACBYR010000002">
    <property type="protein sequence ID" value="NYE85459.1"/>
    <property type="molecule type" value="Genomic_DNA"/>
</dbReference>
<dbReference type="InterPro" id="IPR009057">
    <property type="entry name" value="Homeodomain-like_sf"/>
</dbReference>
<gene>
    <name evidence="6" type="ORF">FHW18_004766</name>
</gene>
<dbReference type="AlphaFoldDB" id="A0A7Y9J0G8"/>
<reference evidence="6 7" key="1">
    <citation type="submission" date="2020-07" db="EMBL/GenBank/DDBJ databases">
        <title>Genomic Encyclopedia of Type Strains, Phase IV (KMG-V): Genome sequencing to study the core and pangenomes of soil and plant-associated prokaryotes.</title>
        <authorList>
            <person name="Whitman W."/>
        </authorList>
    </citation>
    <scope>NUCLEOTIDE SEQUENCE [LARGE SCALE GENOMIC DNA]</scope>
    <source>
        <strain evidence="6 7">SAS40</strain>
    </source>
</reference>
<feature type="domain" description="HTH tetR-type" evidence="5">
    <location>
        <begin position="24"/>
        <end position="84"/>
    </location>
</feature>
<protein>
    <submittedName>
        <fullName evidence="6">AcrR family transcriptional regulator</fullName>
    </submittedName>
</protein>
<keyword evidence="2 4" id="KW-0238">DNA-binding</keyword>
<dbReference type="InterPro" id="IPR050109">
    <property type="entry name" value="HTH-type_TetR-like_transc_reg"/>
</dbReference>
<accession>A0A7Y9J0G8</accession>
<dbReference type="PANTHER" id="PTHR30055:SF234">
    <property type="entry name" value="HTH-TYPE TRANSCRIPTIONAL REGULATOR BETI"/>
    <property type="match status" value="1"/>
</dbReference>
<dbReference type="Pfam" id="PF00440">
    <property type="entry name" value="TetR_N"/>
    <property type="match status" value="1"/>
</dbReference>
<name>A0A7Y9J0G8_9BURK</name>
<proteinExistence type="predicted"/>
<organism evidence="6 7">
    <name type="scientific">Pigmentiphaga litoralis</name>
    <dbReference type="NCBI Taxonomy" id="516702"/>
    <lineage>
        <taxon>Bacteria</taxon>
        <taxon>Pseudomonadati</taxon>
        <taxon>Pseudomonadota</taxon>
        <taxon>Betaproteobacteria</taxon>
        <taxon>Burkholderiales</taxon>
        <taxon>Alcaligenaceae</taxon>
        <taxon>Pigmentiphaga</taxon>
    </lineage>
</organism>
<sequence>MRRNTQAAEGVTTTPTNVEATKADARRNQVLDAAAECFRRDGFRGTSIQRISTAAGMSPGHIYHYFDNKEAIVDGIVRRHMDERLAIADRIVPASVTVGVLQAAADLFDDAMQLRLGHERASLALEVLAEGIRNPAIGAVLQQADAHAVTRVFNRLKDSPELRPMTEAELKARLSVIHTLLDGLTVRTAVDPAMDMAAIAPVMAEVVRFVLQGLAAPDPESPTLAAPPV</sequence>
<dbReference type="PROSITE" id="PS50977">
    <property type="entry name" value="HTH_TETR_2"/>
    <property type="match status" value="1"/>
</dbReference>
<dbReference type="PRINTS" id="PR00455">
    <property type="entry name" value="HTHTETR"/>
</dbReference>
<dbReference type="PANTHER" id="PTHR30055">
    <property type="entry name" value="HTH-TYPE TRANSCRIPTIONAL REGULATOR RUTR"/>
    <property type="match status" value="1"/>
</dbReference>
<dbReference type="Gene3D" id="1.10.357.10">
    <property type="entry name" value="Tetracycline Repressor, domain 2"/>
    <property type="match status" value="1"/>
</dbReference>
<evidence type="ECO:0000256" key="2">
    <source>
        <dbReference type="ARBA" id="ARBA00023125"/>
    </source>
</evidence>
<evidence type="ECO:0000259" key="5">
    <source>
        <dbReference type="PROSITE" id="PS50977"/>
    </source>
</evidence>
<evidence type="ECO:0000256" key="3">
    <source>
        <dbReference type="ARBA" id="ARBA00023163"/>
    </source>
</evidence>
<dbReference type="GO" id="GO:0000976">
    <property type="term" value="F:transcription cis-regulatory region binding"/>
    <property type="evidence" value="ECO:0007669"/>
    <property type="project" value="TreeGrafter"/>
</dbReference>